<keyword evidence="1" id="KW-0812">Transmembrane</keyword>
<dbReference type="Proteomes" id="UP000480684">
    <property type="component" value="Unassembled WGS sequence"/>
</dbReference>
<keyword evidence="1" id="KW-1133">Transmembrane helix</keyword>
<reference evidence="2 3" key="1">
    <citation type="submission" date="2020-02" db="EMBL/GenBank/DDBJ databases">
        <authorList>
            <person name="Dziuba M."/>
            <person name="Kuznetsov B."/>
            <person name="Mardanov A."/>
            <person name="Ravin N."/>
            <person name="Grouzdev D."/>
        </authorList>
    </citation>
    <scope>NUCLEOTIDE SEQUENCE [LARGE SCALE GENOMIC DNA]</scope>
    <source>
        <strain evidence="2 3">SpK</strain>
    </source>
</reference>
<keyword evidence="3" id="KW-1185">Reference proteome</keyword>
<feature type="transmembrane region" description="Helical" evidence="1">
    <location>
        <begin position="91"/>
        <end position="110"/>
    </location>
</feature>
<dbReference type="GO" id="GO:0016020">
    <property type="term" value="C:membrane"/>
    <property type="evidence" value="ECO:0007669"/>
    <property type="project" value="InterPro"/>
</dbReference>
<feature type="transmembrane region" description="Helical" evidence="1">
    <location>
        <begin position="38"/>
        <end position="55"/>
    </location>
</feature>
<feature type="transmembrane region" description="Helical" evidence="1">
    <location>
        <begin position="331"/>
        <end position="348"/>
    </location>
</feature>
<name>A0A7C9UWP8_9PROT</name>
<comment type="caution">
    <text evidence="2">The sequence shown here is derived from an EMBL/GenBank/DDBJ whole genome shotgun (WGS) entry which is preliminary data.</text>
</comment>
<evidence type="ECO:0000313" key="3">
    <source>
        <dbReference type="Proteomes" id="UP000480684"/>
    </source>
</evidence>
<feature type="transmembrane region" description="Helical" evidence="1">
    <location>
        <begin position="241"/>
        <end position="263"/>
    </location>
</feature>
<evidence type="ECO:0000256" key="1">
    <source>
        <dbReference type="SAM" id="Phobius"/>
    </source>
</evidence>
<feature type="transmembrane region" description="Helical" evidence="1">
    <location>
        <begin position="152"/>
        <end position="170"/>
    </location>
</feature>
<dbReference type="InterPro" id="IPR007820">
    <property type="entry name" value="AbrB_fam"/>
</dbReference>
<dbReference type="InterPro" id="IPR017516">
    <property type="entry name" value="AbrB_dup"/>
</dbReference>
<evidence type="ECO:0000313" key="2">
    <source>
        <dbReference type="EMBL" id="NFV80292.1"/>
    </source>
</evidence>
<dbReference type="Pfam" id="PF05145">
    <property type="entry name" value="AbrB"/>
    <property type="match status" value="1"/>
</dbReference>
<sequence length="351" mass="36059">MSGFSLPSRPRLHWAGLLMVSLVLAGLLEWAAFPAALLLGPMLAAIAFGVGGTSIRTPRWSFTAAQALIGCLIAHSFTPSILVTVAAGWDMLLLVVSTTIAAGAAVGWVLTRAKVLPGTTAAWGSSPGGASAMVALAAEFGADVRLVAFMQYLRVVVVVLTASAVTRLFVGSAPPPPSAADIWVLPPFLPFIATLAIAAIGAVLALRMRVPAGAMIGPMVLGTALHAAGLVEIVLPPWLMGLAYAGLGWTVGLGFNRAIFLYALRAVPKLLLATFLLIALCAASAWLLTLVLHIDPLSAYLATSPGGLDSIAIIVVGSHADAPLVLAAQTLRLFLVLATGPALARLIARHA</sequence>
<feature type="transmembrane region" description="Helical" evidence="1">
    <location>
        <begin position="67"/>
        <end position="85"/>
    </location>
</feature>
<protein>
    <submittedName>
        <fullName evidence="2">AbrB family transcriptional regulator</fullName>
    </submittedName>
</protein>
<organism evidence="2 3">
    <name type="scientific">Magnetospirillum aberrantis SpK</name>
    <dbReference type="NCBI Taxonomy" id="908842"/>
    <lineage>
        <taxon>Bacteria</taxon>
        <taxon>Pseudomonadati</taxon>
        <taxon>Pseudomonadota</taxon>
        <taxon>Alphaproteobacteria</taxon>
        <taxon>Rhodospirillales</taxon>
        <taxon>Rhodospirillaceae</taxon>
        <taxon>Magnetospirillum</taxon>
    </lineage>
</organism>
<dbReference type="GO" id="GO:0010468">
    <property type="term" value="P:regulation of gene expression"/>
    <property type="evidence" value="ECO:0007669"/>
    <property type="project" value="InterPro"/>
</dbReference>
<dbReference type="PANTHER" id="PTHR38457:SF1">
    <property type="entry name" value="REGULATOR ABRB-RELATED"/>
    <property type="match status" value="1"/>
</dbReference>
<dbReference type="EMBL" id="JAAIYP010000036">
    <property type="protein sequence ID" value="NFV80292.1"/>
    <property type="molecule type" value="Genomic_DNA"/>
</dbReference>
<proteinExistence type="predicted"/>
<keyword evidence="1" id="KW-0472">Membrane</keyword>
<dbReference type="PIRSF" id="PIRSF038991">
    <property type="entry name" value="Protein_AbrB"/>
    <property type="match status" value="1"/>
</dbReference>
<feature type="transmembrane region" description="Helical" evidence="1">
    <location>
        <begin position="213"/>
        <end position="235"/>
    </location>
</feature>
<feature type="transmembrane region" description="Helical" evidence="1">
    <location>
        <begin position="182"/>
        <end position="206"/>
    </location>
</feature>
<dbReference type="NCBIfam" id="TIGR03082">
    <property type="entry name" value="Gneg_AbrB_dup"/>
    <property type="match status" value="2"/>
</dbReference>
<dbReference type="RefSeq" id="WP_163678288.1">
    <property type="nucleotide sequence ID" value="NZ_JAAIYP010000036.1"/>
</dbReference>
<accession>A0A7C9UWP8</accession>
<dbReference type="AlphaFoldDB" id="A0A7C9UWP8"/>
<dbReference type="PANTHER" id="PTHR38457">
    <property type="entry name" value="REGULATOR ABRB-RELATED"/>
    <property type="match status" value="1"/>
</dbReference>
<gene>
    <name evidence="2" type="ORF">G4223_09225</name>
</gene>
<feature type="transmembrane region" description="Helical" evidence="1">
    <location>
        <begin position="270"/>
        <end position="294"/>
    </location>
</feature>